<dbReference type="EMBL" id="LJSK01000086">
    <property type="protein sequence ID" value="KPI87479.1"/>
    <property type="molecule type" value="Genomic_DNA"/>
</dbReference>
<feature type="compositionally biased region" description="Polar residues" evidence="1">
    <location>
        <begin position="303"/>
        <end position="329"/>
    </location>
</feature>
<accession>A0A0N0P6C9</accession>
<evidence type="ECO:0000313" key="3">
    <source>
        <dbReference type="Proteomes" id="UP000038009"/>
    </source>
</evidence>
<feature type="compositionally biased region" description="Polar residues" evidence="1">
    <location>
        <begin position="344"/>
        <end position="360"/>
    </location>
</feature>
<feature type="region of interest" description="Disordered" evidence="1">
    <location>
        <begin position="398"/>
        <end position="418"/>
    </location>
</feature>
<feature type="region of interest" description="Disordered" evidence="1">
    <location>
        <begin position="100"/>
        <end position="137"/>
    </location>
</feature>
<dbReference type="Proteomes" id="UP000038009">
    <property type="component" value="Unassembled WGS sequence"/>
</dbReference>
<reference evidence="2 3" key="1">
    <citation type="journal article" date="2015" name="PLoS Pathog.">
        <title>Leptomonas seymouri: Adaptations to the Dixenous Life Cycle Analyzed by Genome Sequencing, Transcriptome Profiling and Co-infection with Leishmania donovani.</title>
        <authorList>
            <person name="Kraeva N."/>
            <person name="Butenko A."/>
            <person name="Hlavacova J."/>
            <person name="Kostygov A."/>
            <person name="Myskova J."/>
            <person name="Grybchuk D."/>
            <person name="Lestinova T."/>
            <person name="Votypka J."/>
            <person name="Volf P."/>
            <person name="Opperdoes F."/>
            <person name="Flegontov P."/>
            <person name="Lukes J."/>
            <person name="Yurchenko V."/>
        </authorList>
    </citation>
    <scope>NUCLEOTIDE SEQUENCE [LARGE SCALE GENOMIC DNA]</scope>
    <source>
        <strain evidence="2 3">ATCC 30220</strain>
    </source>
</reference>
<feature type="compositionally biased region" description="Low complexity" evidence="1">
    <location>
        <begin position="220"/>
        <end position="231"/>
    </location>
</feature>
<feature type="compositionally biased region" description="Polar residues" evidence="1">
    <location>
        <begin position="117"/>
        <end position="135"/>
    </location>
</feature>
<name>A0A0N0P6C9_LEPSE</name>
<evidence type="ECO:0000256" key="1">
    <source>
        <dbReference type="SAM" id="MobiDB-lite"/>
    </source>
</evidence>
<feature type="region of interest" description="Disordered" evidence="1">
    <location>
        <begin position="27"/>
        <end position="47"/>
    </location>
</feature>
<dbReference type="VEuPathDB" id="TriTrypDB:Lsey_0086_0050"/>
<dbReference type="OMA" id="RPTRFYC"/>
<keyword evidence="3" id="KW-1185">Reference proteome</keyword>
<protein>
    <submittedName>
        <fullName evidence="2">Uncharacterized protein</fullName>
    </submittedName>
</protein>
<proteinExistence type="predicted"/>
<sequence length="586" mass="62579">MTAAAQEMAELLREVQKLQKELQPVRSAVAALQKRESETPNPAAAGASLHKVAARLETVKHKYEPFLARLQELVSEEVPAFLQQTQLLAMSDESFEIMGASDAGHDAGGSPSPAAARTSNRSTGGDAKQSTQQAQEDAARLLHEVCPPSIPHLLEPENLRFTQQQLRLRAEVVEYLIATDRLDIADHVARSYGLPLQWFPRLVALHRERMYGGFPTTANATSTTATSSAHSPVGGFHTSAPTPTASPLVTPATRPRGVGGAGGVGMPPRSPIQLPPSAAPMRASSTSATPTDDARPPAGQFVSIASDTFTALPSPARPTQQRVGQSSPAPLSHPRGNGEVVEDSATTASTAALPGSSFSSPTTFMPDLVARVISAAMYLKDDYMDRMVLERTLEQSIGLVSSPPPPPPAPASDSASPTPLEQYKACVLSRIANIPRHHLHTQSGDPLFDSAMMNIIEDLLVYGLQRWAEDDTGLPEATTDILHGGETEEALAAETKKRKTELLQALTTDTFLTAEEMLLADKVWNEDILFLKRPTRFYCVETGLSSDEPAGTESNAPRALSTGEVVSQLVAEAQGLLCVTTGIFIT</sequence>
<feature type="compositionally biased region" description="Pro residues" evidence="1">
    <location>
        <begin position="268"/>
        <end position="278"/>
    </location>
</feature>
<evidence type="ECO:0000313" key="2">
    <source>
        <dbReference type="EMBL" id="KPI87479.1"/>
    </source>
</evidence>
<gene>
    <name evidence="2" type="ORF">ABL78_3428</name>
</gene>
<feature type="region of interest" description="Disordered" evidence="1">
    <location>
        <begin position="220"/>
        <end position="360"/>
    </location>
</feature>
<organism evidence="2 3">
    <name type="scientific">Leptomonas seymouri</name>
    <dbReference type="NCBI Taxonomy" id="5684"/>
    <lineage>
        <taxon>Eukaryota</taxon>
        <taxon>Discoba</taxon>
        <taxon>Euglenozoa</taxon>
        <taxon>Kinetoplastea</taxon>
        <taxon>Metakinetoplastina</taxon>
        <taxon>Trypanosomatida</taxon>
        <taxon>Trypanosomatidae</taxon>
        <taxon>Leishmaniinae</taxon>
        <taxon>Leptomonas</taxon>
    </lineage>
</organism>
<dbReference type="AlphaFoldDB" id="A0A0N0P6C9"/>
<dbReference type="OrthoDB" id="1933455at2759"/>
<comment type="caution">
    <text evidence="2">The sequence shown here is derived from an EMBL/GenBank/DDBJ whole genome shotgun (WGS) entry which is preliminary data.</text>
</comment>